<keyword evidence="5" id="KW-1185">Reference proteome</keyword>
<dbReference type="EMBL" id="AZIM01001540">
    <property type="protein sequence ID" value="ETE66533.1"/>
    <property type="molecule type" value="Genomic_DNA"/>
</dbReference>
<feature type="non-terminal residue" evidence="4">
    <location>
        <position position="1"/>
    </location>
</feature>
<dbReference type="Proteomes" id="UP000018936">
    <property type="component" value="Unassembled WGS sequence"/>
</dbReference>
<dbReference type="GO" id="GO:0045944">
    <property type="term" value="P:positive regulation of transcription by RNA polymerase II"/>
    <property type="evidence" value="ECO:0007669"/>
    <property type="project" value="TreeGrafter"/>
</dbReference>
<dbReference type="PANTHER" id="PTHR12610">
    <property type="entry name" value="SINGLE STRANDED DNA BINDING PROTEIN"/>
    <property type="match status" value="1"/>
</dbReference>
<evidence type="ECO:0000313" key="4">
    <source>
        <dbReference type="EMBL" id="ETE66533.1"/>
    </source>
</evidence>
<protein>
    <submittedName>
        <fullName evidence="4">Single-stranded DNA-binding protein 4</fullName>
    </submittedName>
</protein>
<comment type="subcellular location">
    <subcellularLocation>
        <location evidence="1">Nucleus</location>
    </subcellularLocation>
</comment>
<evidence type="ECO:0000313" key="5">
    <source>
        <dbReference type="Proteomes" id="UP000018936"/>
    </source>
</evidence>
<dbReference type="GO" id="GO:0005634">
    <property type="term" value="C:nucleus"/>
    <property type="evidence" value="ECO:0007669"/>
    <property type="project" value="UniProtKB-SubCell"/>
</dbReference>
<comment type="caution">
    <text evidence="4">The sequence shown here is derived from an EMBL/GenBank/DDBJ whole genome shotgun (WGS) entry which is preliminary data.</text>
</comment>
<dbReference type="PANTHER" id="PTHR12610:SF30">
    <property type="entry name" value="SINGLE-STRANDED DNA-BINDING PROTEIN 4"/>
    <property type="match status" value="1"/>
</dbReference>
<feature type="region of interest" description="Disordered" evidence="3">
    <location>
        <begin position="238"/>
        <end position="328"/>
    </location>
</feature>
<gene>
    <name evidence="4" type="primary">SSBP4</name>
    <name evidence="4" type="ORF">L345_07694</name>
</gene>
<evidence type="ECO:0000256" key="1">
    <source>
        <dbReference type="ARBA" id="ARBA00004123"/>
    </source>
</evidence>
<dbReference type="AlphaFoldDB" id="V8NXZ7"/>
<evidence type="ECO:0000256" key="2">
    <source>
        <dbReference type="ARBA" id="ARBA00023242"/>
    </source>
</evidence>
<evidence type="ECO:0000256" key="3">
    <source>
        <dbReference type="SAM" id="MobiDB-lite"/>
    </source>
</evidence>
<keyword evidence="2" id="KW-0539">Nucleus</keyword>
<feature type="compositionally biased region" description="Polar residues" evidence="3">
    <location>
        <begin position="305"/>
        <end position="328"/>
    </location>
</feature>
<accession>V8NXZ7</accession>
<proteinExistence type="predicted"/>
<reference evidence="4 5" key="1">
    <citation type="journal article" date="2013" name="Proc. Natl. Acad. Sci. U.S.A.">
        <title>The king cobra genome reveals dynamic gene evolution and adaptation in the snake venom system.</title>
        <authorList>
            <person name="Vonk F.J."/>
            <person name="Casewell N.R."/>
            <person name="Henkel C.V."/>
            <person name="Heimberg A.M."/>
            <person name="Jansen H.J."/>
            <person name="McCleary R.J."/>
            <person name="Kerkkamp H.M."/>
            <person name="Vos R.A."/>
            <person name="Guerreiro I."/>
            <person name="Calvete J.J."/>
            <person name="Wuster W."/>
            <person name="Woods A.E."/>
            <person name="Logan J.M."/>
            <person name="Harrison R.A."/>
            <person name="Castoe T.A."/>
            <person name="de Koning A.P."/>
            <person name="Pollock D.D."/>
            <person name="Yandell M."/>
            <person name="Calderon D."/>
            <person name="Renjifo C."/>
            <person name="Currier R.B."/>
            <person name="Salgado D."/>
            <person name="Pla D."/>
            <person name="Sanz L."/>
            <person name="Hyder A.S."/>
            <person name="Ribeiro J.M."/>
            <person name="Arntzen J.W."/>
            <person name="van den Thillart G.E."/>
            <person name="Boetzer M."/>
            <person name="Pirovano W."/>
            <person name="Dirks R.P."/>
            <person name="Spaink H.P."/>
            <person name="Duboule D."/>
            <person name="McGlinn E."/>
            <person name="Kini R.M."/>
            <person name="Richardson M.K."/>
        </authorList>
    </citation>
    <scope>NUCLEOTIDE SEQUENCE</scope>
    <source>
        <tissue evidence="4">Blood</tissue>
    </source>
</reference>
<keyword evidence="4" id="KW-0238">DNA-binding</keyword>
<sequence length="328" mass="35346">MELKATRYSKAAPSHWSQMGYVKGFSRPQTSVLMPTYGSQGPFTKSKIYGTEDSLFMIPLQKKVGTVCVRISPSCWGSEICTDLPLRAPDRRETCEHSSEAKAFHDYGPPGSQPSLHAQAPMHNPNAAMMGPHNQPFMPSRFPGGLRPSVRMPSQNYGGGIRPPPGSLVCPGMPTMNIAPGVRGSWPNINTNSTWLIMLMRMTPPQGKPQDHERYFSLSLSSQGDSTNSSENMYMMNSVGPPPSRPGFSMGPSPEGPMAGMSAMEPHHMNGSLGPGEIDGMPKNSPGSMASIANPPGTPRDDSSSEMGSSFINPFQSETYSPSMTMSV</sequence>
<dbReference type="OrthoDB" id="5600002at2759"/>
<dbReference type="GO" id="GO:0003677">
    <property type="term" value="F:DNA binding"/>
    <property type="evidence" value="ECO:0007669"/>
    <property type="project" value="UniProtKB-KW"/>
</dbReference>
<dbReference type="Pfam" id="PF04503">
    <property type="entry name" value="SSDP"/>
    <property type="match status" value="1"/>
</dbReference>
<organism evidence="4 5">
    <name type="scientific">Ophiophagus hannah</name>
    <name type="common">King cobra</name>
    <name type="synonym">Naja hannah</name>
    <dbReference type="NCBI Taxonomy" id="8665"/>
    <lineage>
        <taxon>Eukaryota</taxon>
        <taxon>Metazoa</taxon>
        <taxon>Chordata</taxon>
        <taxon>Craniata</taxon>
        <taxon>Vertebrata</taxon>
        <taxon>Euteleostomi</taxon>
        <taxon>Lepidosauria</taxon>
        <taxon>Squamata</taxon>
        <taxon>Bifurcata</taxon>
        <taxon>Unidentata</taxon>
        <taxon>Episquamata</taxon>
        <taxon>Toxicofera</taxon>
        <taxon>Serpentes</taxon>
        <taxon>Colubroidea</taxon>
        <taxon>Elapidae</taxon>
        <taxon>Elapinae</taxon>
        <taxon>Ophiophagus</taxon>
    </lineage>
</organism>
<name>V8NXZ7_OPHHA</name>